<proteinExistence type="predicted"/>
<keyword evidence="2" id="KW-0269">Exonuclease</keyword>
<protein>
    <submittedName>
        <fullName evidence="2">Dis3-like exonuclease 1-like</fullName>
    </submittedName>
</protein>
<name>A0A485NY17_LYNPA</name>
<dbReference type="GO" id="GO:0004527">
    <property type="term" value="F:exonuclease activity"/>
    <property type="evidence" value="ECO:0007669"/>
    <property type="project" value="UniProtKB-KW"/>
</dbReference>
<dbReference type="Proteomes" id="UP000386466">
    <property type="component" value="Unassembled WGS sequence"/>
</dbReference>
<keyword evidence="2" id="KW-0540">Nuclease</keyword>
<evidence type="ECO:0000313" key="3">
    <source>
        <dbReference type="Proteomes" id="UP000386466"/>
    </source>
</evidence>
<feature type="region of interest" description="Disordered" evidence="1">
    <location>
        <begin position="1"/>
        <end position="25"/>
    </location>
</feature>
<reference evidence="2 3" key="1">
    <citation type="submission" date="2019-01" db="EMBL/GenBank/DDBJ databases">
        <authorList>
            <person name="Alioto T."/>
            <person name="Alioto T."/>
        </authorList>
    </citation>
    <scope>NUCLEOTIDE SEQUENCE [LARGE SCALE GENOMIC DNA]</scope>
</reference>
<keyword evidence="2" id="KW-0378">Hydrolase</keyword>
<dbReference type="EMBL" id="CAAGRJ010023715">
    <property type="protein sequence ID" value="VFV36979.1"/>
    <property type="molecule type" value="Genomic_DNA"/>
</dbReference>
<evidence type="ECO:0000313" key="2">
    <source>
        <dbReference type="EMBL" id="VFV36979.1"/>
    </source>
</evidence>
<accession>A0A485NY17</accession>
<sequence length="113" mass="12441">MPRTNPETQHSARHPTEHLQPKTLSLENVGTYSTRTNGTLAFIQMLGIKGVADLKNKYGLVTLCGPDGRSEWKPGSLQRFQNKFTSTGQEGICYVPVFGHITGRLSVETTLPV</sequence>
<gene>
    <name evidence="2" type="ORF">LYPA_23C001428</name>
</gene>
<evidence type="ECO:0000256" key="1">
    <source>
        <dbReference type="SAM" id="MobiDB-lite"/>
    </source>
</evidence>
<organism evidence="2 3">
    <name type="scientific">Lynx pardinus</name>
    <name type="common">Iberian lynx</name>
    <name type="synonym">Felis pardina</name>
    <dbReference type="NCBI Taxonomy" id="191816"/>
    <lineage>
        <taxon>Eukaryota</taxon>
        <taxon>Metazoa</taxon>
        <taxon>Chordata</taxon>
        <taxon>Craniata</taxon>
        <taxon>Vertebrata</taxon>
        <taxon>Euteleostomi</taxon>
        <taxon>Mammalia</taxon>
        <taxon>Eutheria</taxon>
        <taxon>Laurasiatheria</taxon>
        <taxon>Carnivora</taxon>
        <taxon>Feliformia</taxon>
        <taxon>Felidae</taxon>
        <taxon>Felinae</taxon>
        <taxon>Lynx</taxon>
    </lineage>
</organism>
<dbReference type="AlphaFoldDB" id="A0A485NY17"/>
<keyword evidence="3" id="KW-1185">Reference proteome</keyword>